<dbReference type="EMBL" id="JBHLTG010000003">
    <property type="protein sequence ID" value="MFC0679374.1"/>
    <property type="molecule type" value="Genomic_DNA"/>
</dbReference>
<evidence type="ECO:0000313" key="1">
    <source>
        <dbReference type="EMBL" id="MFC0679374.1"/>
    </source>
</evidence>
<sequence>MIALLILGFFAWNQYESRDGDDAAIGPAAAADAGEEVRQQAHARIAV</sequence>
<evidence type="ECO:0000313" key="2">
    <source>
        <dbReference type="Proteomes" id="UP001589896"/>
    </source>
</evidence>
<dbReference type="Proteomes" id="UP001589896">
    <property type="component" value="Unassembled WGS sequence"/>
</dbReference>
<protein>
    <submittedName>
        <fullName evidence="1">Uncharacterized protein</fullName>
    </submittedName>
</protein>
<organism evidence="1 2">
    <name type="scientific">Lysobacter korlensis</name>
    <dbReference type="NCBI Taxonomy" id="553636"/>
    <lineage>
        <taxon>Bacteria</taxon>
        <taxon>Pseudomonadati</taxon>
        <taxon>Pseudomonadota</taxon>
        <taxon>Gammaproteobacteria</taxon>
        <taxon>Lysobacterales</taxon>
        <taxon>Lysobacteraceae</taxon>
        <taxon>Lysobacter</taxon>
    </lineage>
</organism>
<keyword evidence="2" id="KW-1185">Reference proteome</keyword>
<proteinExistence type="predicted"/>
<name>A0ABV6RS27_9GAMM</name>
<accession>A0ABV6RS27</accession>
<comment type="caution">
    <text evidence="1">The sequence shown here is derived from an EMBL/GenBank/DDBJ whole genome shotgun (WGS) entry which is preliminary data.</text>
</comment>
<gene>
    <name evidence="1" type="ORF">ACFFGH_16180</name>
</gene>
<reference evidence="1 2" key="1">
    <citation type="submission" date="2024-09" db="EMBL/GenBank/DDBJ databases">
        <authorList>
            <person name="Sun Q."/>
            <person name="Mori K."/>
        </authorList>
    </citation>
    <scope>NUCLEOTIDE SEQUENCE [LARGE SCALE GENOMIC DNA]</scope>
    <source>
        <strain evidence="1 2">KCTC 23076</strain>
    </source>
</reference>